<dbReference type="InterPro" id="IPR011010">
    <property type="entry name" value="DNA_brk_join_enz"/>
</dbReference>
<dbReference type="Proteomes" id="UP000019270">
    <property type="component" value="Unassembled WGS sequence"/>
</dbReference>
<dbReference type="SUPFAM" id="SSF56349">
    <property type="entry name" value="DNA breaking-rejoining enzymes"/>
    <property type="match status" value="1"/>
</dbReference>
<dbReference type="InterPro" id="IPR013762">
    <property type="entry name" value="Integrase-like_cat_sf"/>
</dbReference>
<reference evidence="2 3" key="2">
    <citation type="journal article" date="2016" name="Sci. Rep.">
        <title>A novel serine protease, Sep1, from Bacillus firmus DS-1 has nematicidal activity and degrades multiple intestinal-associated nematode proteins.</title>
        <authorList>
            <person name="Geng C."/>
            <person name="Nie X."/>
            <person name="Tang Z."/>
            <person name="Zhang Y."/>
            <person name="Lin J."/>
            <person name="Sun M."/>
            <person name="Peng D."/>
        </authorList>
    </citation>
    <scope>NUCLEOTIDE SEQUENCE [LARGE SCALE GENOMIC DNA]</scope>
    <source>
        <strain evidence="2 3">DS1</strain>
    </source>
</reference>
<comment type="caution">
    <text evidence="2">The sequence shown here is derived from an EMBL/GenBank/DDBJ whole genome shotgun (WGS) entry which is preliminary data.</text>
</comment>
<sequence length="453" mass="52914">MEIKELNQYRYVVKETVIEDVINETLTPNRIIMIGVKDSTNGVVIPHPIPSDFIRLKYEYQGNSFNTQKSAAEVICRFLNFIHNKITNKDEEFLSFSYYGISGLTLQHGSRFITSLTLQGRNKQTVAIYEQYLIQFYVFLQEQKLIDMQFDFSLFSRSKGYRNRPDSPFRHPSLETRYPSRFTSNKQRQKAKDFRGKDRKMLVTEFIQCSKEIAPEITLGICLQIFGGIRRGEIVNLTRGSFNVVKGKSMIVKIEDNRNILFGHLKNTEKEFPKRLNYLETHMALQTILDNELLWEVYDLHFEKLNKKIQQGEVKNPIAVLVDNHGNPMSGKTYEKKFSKVKKHFLNRLHTGGRYYDYIDLSERYWGSHICRGIFTNFLMDMGLSVTQIAIARGDRSITAAMEYVDERVTMENLQQAIEELSKWPFEKRGIIEQDIIRTNWKGGVLKGAKVFR</sequence>
<name>W7L1B6_CYTFI</name>
<keyword evidence="1" id="KW-0233">DNA recombination</keyword>
<dbReference type="Gene3D" id="1.10.443.10">
    <property type="entry name" value="Intergrase catalytic core"/>
    <property type="match status" value="1"/>
</dbReference>
<dbReference type="EMBL" id="APVL01000018">
    <property type="protein sequence ID" value="EWG09326.1"/>
    <property type="molecule type" value="Genomic_DNA"/>
</dbReference>
<evidence type="ECO:0000313" key="3">
    <source>
        <dbReference type="Proteomes" id="UP000019270"/>
    </source>
</evidence>
<dbReference type="GO" id="GO:0015074">
    <property type="term" value="P:DNA integration"/>
    <property type="evidence" value="ECO:0007669"/>
    <property type="project" value="InterPro"/>
</dbReference>
<organism evidence="2 3">
    <name type="scientific">Cytobacillus firmus DS1</name>
    <dbReference type="NCBI Taxonomy" id="1307436"/>
    <lineage>
        <taxon>Bacteria</taxon>
        <taxon>Bacillati</taxon>
        <taxon>Bacillota</taxon>
        <taxon>Bacilli</taxon>
        <taxon>Bacillales</taxon>
        <taxon>Bacillaceae</taxon>
        <taxon>Cytobacillus</taxon>
    </lineage>
</organism>
<accession>W7L1B6</accession>
<evidence type="ECO:0000256" key="1">
    <source>
        <dbReference type="ARBA" id="ARBA00023172"/>
    </source>
</evidence>
<dbReference type="PATRIC" id="fig|1307436.3.peg.4187"/>
<gene>
    <name evidence="2" type="ORF">PBF_19558</name>
</gene>
<reference evidence="3" key="1">
    <citation type="submission" date="2013-03" db="EMBL/GenBank/DDBJ databases">
        <title>Draft genome sequence of Bacillus firmus DS1.</title>
        <authorList>
            <person name="Peng D."/>
            <person name="Zhu L."/>
            <person name="Sun M."/>
        </authorList>
    </citation>
    <scope>NUCLEOTIDE SEQUENCE [LARGE SCALE GENOMIC DNA]</scope>
    <source>
        <strain evidence="3">DS1</strain>
    </source>
</reference>
<dbReference type="GO" id="GO:0003677">
    <property type="term" value="F:DNA binding"/>
    <property type="evidence" value="ECO:0007669"/>
    <property type="project" value="InterPro"/>
</dbReference>
<dbReference type="AlphaFoldDB" id="W7L1B6"/>
<dbReference type="eggNOG" id="COG0582">
    <property type="taxonomic scope" value="Bacteria"/>
</dbReference>
<dbReference type="GO" id="GO:0006310">
    <property type="term" value="P:DNA recombination"/>
    <property type="evidence" value="ECO:0007669"/>
    <property type="project" value="UniProtKB-KW"/>
</dbReference>
<proteinExistence type="predicted"/>
<protein>
    <submittedName>
        <fullName evidence="2">Uncharacterized protein</fullName>
    </submittedName>
</protein>
<dbReference type="RefSeq" id="WP_235192294.1">
    <property type="nucleotide sequence ID" value="NZ_APVL01000018.1"/>
</dbReference>
<evidence type="ECO:0000313" key="2">
    <source>
        <dbReference type="EMBL" id="EWG09326.1"/>
    </source>
</evidence>